<feature type="chain" id="PRO_5047471202" description="DUF732 domain-containing protein" evidence="1">
    <location>
        <begin position="29"/>
        <end position="78"/>
    </location>
</feature>
<dbReference type="Proteomes" id="UP001323798">
    <property type="component" value="Chromosome"/>
</dbReference>
<keyword evidence="1" id="KW-0732">Signal</keyword>
<evidence type="ECO:0000313" key="2">
    <source>
        <dbReference type="EMBL" id="WPR89143.1"/>
    </source>
</evidence>
<dbReference type="EMBL" id="CP139368">
    <property type="protein sequence ID" value="WPR89143.1"/>
    <property type="molecule type" value="Genomic_DNA"/>
</dbReference>
<organism evidence="2 3">
    <name type="scientific">Microbacterium rhizosphaerae</name>
    <dbReference type="NCBI Taxonomy" id="1678237"/>
    <lineage>
        <taxon>Bacteria</taxon>
        <taxon>Bacillati</taxon>
        <taxon>Actinomycetota</taxon>
        <taxon>Actinomycetes</taxon>
        <taxon>Micrococcales</taxon>
        <taxon>Microbacteriaceae</taxon>
        <taxon>Microbacterium</taxon>
    </lineage>
</organism>
<evidence type="ECO:0008006" key="4">
    <source>
        <dbReference type="Google" id="ProtNLM"/>
    </source>
</evidence>
<dbReference type="RefSeq" id="WP_320941860.1">
    <property type="nucleotide sequence ID" value="NZ_BAABEU010000001.1"/>
</dbReference>
<name>A0ABZ0SKJ4_9MICO</name>
<gene>
    <name evidence="2" type="ORF">SM116_15475</name>
</gene>
<sequence length="78" mass="7727">MRKKFMMAICAGALVAGAAMATPSAALADGYGVQINDGCGATYGQLVSEARQIGHISGGVHGAAYWINSGLAAAHGCS</sequence>
<reference evidence="2 3" key="1">
    <citation type="submission" date="2023-11" db="EMBL/GenBank/DDBJ databases">
        <title>Genome sequence of Microbacterium rhizosphaerae KACC 19337.</title>
        <authorList>
            <person name="Choi H."/>
            <person name="Kim S."/>
            <person name="Kim Y."/>
            <person name="Kwon S.-W."/>
            <person name="Heo J."/>
        </authorList>
    </citation>
    <scope>NUCLEOTIDE SEQUENCE [LARGE SCALE GENOMIC DNA]</scope>
    <source>
        <strain evidence="2 3">KACC 19337</strain>
    </source>
</reference>
<protein>
    <recommendedName>
        <fullName evidence="4">DUF732 domain-containing protein</fullName>
    </recommendedName>
</protein>
<evidence type="ECO:0000256" key="1">
    <source>
        <dbReference type="SAM" id="SignalP"/>
    </source>
</evidence>
<proteinExistence type="predicted"/>
<keyword evidence="3" id="KW-1185">Reference proteome</keyword>
<accession>A0ABZ0SKJ4</accession>
<evidence type="ECO:0000313" key="3">
    <source>
        <dbReference type="Proteomes" id="UP001323798"/>
    </source>
</evidence>
<feature type="signal peptide" evidence="1">
    <location>
        <begin position="1"/>
        <end position="28"/>
    </location>
</feature>